<feature type="region of interest" description="Disordered" evidence="4">
    <location>
        <begin position="171"/>
        <end position="234"/>
    </location>
</feature>
<dbReference type="GO" id="GO:0050821">
    <property type="term" value="P:protein stabilization"/>
    <property type="evidence" value="ECO:0007669"/>
    <property type="project" value="TreeGrafter"/>
</dbReference>
<proteinExistence type="inferred from homology"/>
<evidence type="ECO:0000313" key="7">
    <source>
        <dbReference type="Proteomes" id="UP000240357"/>
    </source>
</evidence>
<keyword evidence="3" id="KW-0175">Coiled coil</keyword>
<dbReference type="Proteomes" id="UP000240357">
    <property type="component" value="Unassembled WGS sequence"/>
</dbReference>
<dbReference type="Gene3D" id="3.30.910.20">
    <property type="entry name" value="Skp domain"/>
    <property type="match status" value="1"/>
</dbReference>
<dbReference type="SMART" id="SM00935">
    <property type="entry name" value="OmpH"/>
    <property type="match status" value="1"/>
</dbReference>
<gene>
    <name evidence="6" type="ORF">AHMF7605_22075</name>
</gene>
<dbReference type="GO" id="GO:0005829">
    <property type="term" value="C:cytosol"/>
    <property type="evidence" value="ECO:0007669"/>
    <property type="project" value="TreeGrafter"/>
</dbReference>
<dbReference type="Pfam" id="PF03938">
    <property type="entry name" value="OmpH"/>
    <property type="match status" value="1"/>
</dbReference>
<sequence length="234" mass="26664">MKKYLFIVILLLLLTKASYAQKFGYVDSEFILSKMPAYNSAQKEIDKLSANWQKDIEGMYQNIDKMYKAYQAEEVLLTEEMKKKRQNEIVEKEKEVKEYQKKIFGFEGTVFKKRQELIKPVQDEVYDAIEKVAKKRQLQIVFDKSGELVMLYTNPVHDYTEYVLEELGLASPDKNTAGTRPNTTNVDTPGSQVQSQEGDEVGTSDEGATTQRQAPAARKAAGSKTPAKTQPKKK</sequence>
<feature type="compositionally biased region" description="Polar residues" evidence="4">
    <location>
        <begin position="173"/>
        <end position="196"/>
    </location>
</feature>
<comment type="caution">
    <text evidence="6">The sequence shown here is derived from an EMBL/GenBank/DDBJ whole genome shotgun (WGS) entry which is preliminary data.</text>
</comment>
<dbReference type="PANTHER" id="PTHR35089">
    <property type="entry name" value="CHAPERONE PROTEIN SKP"/>
    <property type="match status" value="1"/>
</dbReference>
<evidence type="ECO:0000256" key="5">
    <source>
        <dbReference type="SAM" id="SignalP"/>
    </source>
</evidence>
<keyword evidence="7" id="KW-1185">Reference proteome</keyword>
<dbReference type="PANTHER" id="PTHR35089:SF1">
    <property type="entry name" value="CHAPERONE PROTEIN SKP"/>
    <property type="match status" value="1"/>
</dbReference>
<comment type="similarity">
    <text evidence="1">Belongs to the Skp family.</text>
</comment>
<feature type="chain" id="PRO_5015548343" description="Outer membrane chaperone Skp" evidence="5">
    <location>
        <begin position="21"/>
        <end position="234"/>
    </location>
</feature>
<dbReference type="RefSeq" id="WP_106932170.1">
    <property type="nucleotide sequence ID" value="NZ_PYFT01000001.1"/>
</dbReference>
<evidence type="ECO:0000313" key="6">
    <source>
        <dbReference type="EMBL" id="PSR55992.1"/>
    </source>
</evidence>
<dbReference type="GO" id="GO:0051082">
    <property type="term" value="F:unfolded protein binding"/>
    <property type="evidence" value="ECO:0007669"/>
    <property type="project" value="InterPro"/>
</dbReference>
<keyword evidence="2 5" id="KW-0732">Signal</keyword>
<name>A0A2T2YKF8_9BACT</name>
<dbReference type="SUPFAM" id="SSF111384">
    <property type="entry name" value="OmpH-like"/>
    <property type="match status" value="1"/>
</dbReference>
<dbReference type="AlphaFoldDB" id="A0A2T2YKF8"/>
<organism evidence="6 7">
    <name type="scientific">Adhaeribacter arboris</name>
    <dbReference type="NCBI Taxonomy" id="2072846"/>
    <lineage>
        <taxon>Bacteria</taxon>
        <taxon>Pseudomonadati</taxon>
        <taxon>Bacteroidota</taxon>
        <taxon>Cytophagia</taxon>
        <taxon>Cytophagales</taxon>
        <taxon>Hymenobacteraceae</taxon>
        <taxon>Adhaeribacter</taxon>
    </lineage>
</organism>
<evidence type="ECO:0000256" key="4">
    <source>
        <dbReference type="SAM" id="MobiDB-lite"/>
    </source>
</evidence>
<evidence type="ECO:0000256" key="1">
    <source>
        <dbReference type="ARBA" id="ARBA00009091"/>
    </source>
</evidence>
<evidence type="ECO:0000256" key="2">
    <source>
        <dbReference type="ARBA" id="ARBA00022729"/>
    </source>
</evidence>
<reference evidence="6 7" key="1">
    <citation type="submission" date="2018-03" db="EMBL/GenBank/DDBJ databases">
        <title>Adhaeribacter sp. HMF7605 Genome sequencing and assembly.</title>
        <authorList>
            <person name="Kang H."/>
            <person name="Kang J."/>
            <person name="Cha I."/>
            <person name="Kim H."/>
            <person name="Joh K."/>
        </authorList>
    </citation>
    <scope>NUCLEOTIDE SEQUENCE [LARGE SCALE GENOMIC DNA]</scope>
    <source>
        <strain evidence="6 7">HMF7605</strain>
    </source>
</reference>
<dbReference type="InterPro" id="IPR005632">
    <property type="entry name" value="Chaperone_Skp"/>
</dbReference>
<evidence type="ECO:0008006" key="8">
    <source>
        <dbReference type="Google" id="ProtNLM"/>
    </source>
</evidence>
<accession>A0A2T2YKF8</accession>
<dbReference type="OrthoDB" id="9788552at2"/>
<evidence type="ECO:0000256" key="3">
    <source>
        <dbReference type="SAM" id="Coils"/>
    </source>
</evidence>
<feature type="coiled-coil region" evidence="3">
    <location>
        <begin position="67"/>
        <end position="102"/>
    </location>
</feature>
<feature type="signal peptide" evidence="5">
    <location>
        <begin position="1"/>
        <end position="20"/>
    </location>
</feature>
<protein>
    <recommendedName>
        <fullName evidence="8">Outer membrane chaperone Skp</fullName>
    </recommendedName>
</protein>
<dbReference type="InterPro" id="IPR024930">
    <property type="entry name" value="Skp_dom_sf"/>
</dbReference>
<dbReference type="EMBL" id="PYFT01000001">
    <property type="protein sequence ID" value="PSR55992.1"/>
    <property type="molecule type" value="Genomic_DNA"/>
</dbReference>